<evidence type="ECO:0000313" key="3">
    <source>
        <dbReference type="Proteomes" id="UP000001304"/>
    </source>
</evidence>
<feature type="transmembrane region" description="Helical" evidence="1">
    <location>
        <begin position="12"/>
        <end position="32"/>
    </location>
</feature>
<evidence type="ECO:0000256" key="1">
    <source>
        <dbReference type="SAM" id="Phobius"/>
    </source>
</evidence>
<dbReference type="HOGENOM" id="CLU_3322908_0_0_2"/>
<dbReference type="STRING" id="583356.Igag_0529"/>
<keyword evidence="1" id="KW-1133">Transmembrane helix</keyword>
<name>E0SS15_IGNAA</name>
<dbReference type="Proteomes" id="UP000001304">
    <property type="component" value="Chromosome"/>
</dbReference>
<dbReference type="BioCyc" id="IAGG583356:GHAH-531-MONOMER"/>
<sequence>MDKRLDYVTKILWTLAIGVIATLVANIVILVLTRGVIR</sequence>
<proteinExistence type="predicted"/>
<evidence type="ECO:0000313" key="2">
    <source>
        <dbReference type="EMBL" id="ADM27365.1"/>
    </source>
</evidence>
<keyword evidence="1" id="KW-0812">Transmembrane</keyword>
<dbReference type="AlphaFoldDB" id="E0SS15"/>
<protein>
    <submittedName>
        <fullName evidence="2">Uncharacterized protein</fullName>
    </submittedName>
</protein>
<organism evidence="2 3">
    <name type="scientific">Ignisphaera aggregans (strain DSM 17230 / JCM 13409 / AQ1.S1)</name>
    <dbReference type="NCBI Taxonomy" id="583356"/>
    <lineage>
        <taxon>Archaea</taxon>
        <taxon>Thermoproteota</taxon>
        <taxon>Thermoprotei</taxon>
        <taxon>Desulfurococcales</taxon>
        <taxon>Desulfurococcaceae</taxon>
        <taxon>Ignisphaera</taxon>
    </lineage>
</organism>
<accession>E0SS15</accession>
<keyword evidence="3" id="KW-1185">Reference proteome</keyword>
<dbReference type="EMBL" id="CP002098">
    <property type="protein sequence ID" value="ADM27365.1"/>
    <property type="molecule type" value="Genomic_DNA"/>
</dbReference>
<reference evidence="2 3" key="1">
    <citation type="journal article" date="2010" name="Stand. Genomic Sci.">
        <title>Complete genome sequence of Ignisphaera aggregans type strain (AQ1.S1).</title>
        <authorList>
            <person name="Goker M."/>
            <person name="Held B."/>
            <person name="Lapidus A."/>
            <person name="Nolan M."/>
            <person name="Spring S."/>
            <person name="Yasawong M."/>
            <person name="Lucas S."/>
            <person name="Glavina Del Rio T."/>
            <person name="Tice H."/>
            <person name="Cheng J.F."/>
            <person name="Goodwin L."/>
            <person name="Tapia R."/>
            <person name="Pitluck S."/>
            <person name="Liolios K."/>
            <person name="Ivanova N."/>
            <person name="Mavromatis K."/>
            <person name="Mikhailova N."/>
            <person name="Pati A."/>
            <person name="Chen A."/>
            <person name="Palaniappan K."/>
            <person name="Brambilla E."/>
            <person name="Land M."/>
            <person name="Hauser L."/>
            <person name="Chang Y.J."/>
            <person name="Jeffries C.D."/>
            <person name="Brettin T."/>
            <person name="Detter J.C."/>
            <person name="Han C."/>
            <person name="Rohde M."/>
            <person name="Sikorski J."/>
            <person name="Woyke T."/>
            <person name="Bristow J."/>
            <person name="Eisen J.A."/>
            <person name="Markowitz V."/>
            <person name="Hugenholtz P."/>
            <person name="Kyrpides N.C."/>
            <person name="Klenk H.P."/>
        </authorList>
    </citation>
    <scope>NUCLEOTIDE SEQUENCE [LARGE SCALE GENOMIC DNA]</scope>
    <source>
        <strain evidence="3">DSM 17230 / JCM 13409 / AQ1.S1</strain>
    </source>
</reference>
<dbReference type="KEGG" id="iag:Igag_0529"/>
<gene>
    <name evidence="2" type="ordered locus">Igag_0529</name>
</gene>
<keyword evidence="1" id="KW-0472">Membrane</keyword>